<accession>A0AA39N510</accession>
<sequence>MSSIIFPSRGKCIQVIDSMQCCQCLWFLPPESPLLDQNNCGLCEHGVHAHVDYVSMVVHHCFATNCAAYFPKTARVQACTCSASLIEHIPVVNVYRSPTPLTYGADVSVHDNGLPSNVNTFTGDTTNIPFTPILMPTPSTNANPSYPYGNTMNFTPTPQPVTQIAITQFDAHSNSEVGGSYGAQYRGSTSSVNVQDPSARFREDYLTTTSNAVRGTEAWEDQLE</sequence>
<protein>
    <submittedName>
        <fullName evidence="1">Uncharacterized protein</fullName>
    </submittedName>
</protein>
<organism evidence="1 2">
    <name type="scientific">Armillaria tabescens</name>
    <name type="common">Ringless honey mushroom</name>
    <name type="synonym">Agaricus tabescens</name>
    <dbReference type="NCBI Taxonomy" id="1929756"/>
    <lineage>
        <taxon>Eukaryota</taxon>
        <taxon>Fungi</taxon>
        <taxon>Dikarya</taxon>
        <taxon>Basidiomycota</taxon>
        <taxon>Agaricomycotina</taxon>
        <taxon>Agaricomycetes</taxon>
        <taxon>Agaricomycetidae</taxon>
        <taxon>Agaricales</taxon>
        <taxon>Marasmiineae</taxon>
        <taxon>Physalacriaceae</taxon>
        <taxon>Desarmillaria</taxon>
    </lineage>
</organism>
<dbReference type="EMBL" id="JAUEPS010000017">
    <property type="protein sequence ID" value="KAK0458401.1"/>
    <property type="molecule type" value="Genomic_DNA"/>
</dbReference>
<evidence type="ECO:0000313" key="2">
    <source>
        <dbReference type="Proteomes" id="UP001175211"/>
    </source>
</evidence>
<reference evidence="1" key="1">
    <citation type="submission" date="2023-06" db="EMBL/GenBank/DDBJ databases">
        <authorList>
            <consortium name="Lawrence Berkeley National Laboratory"/>
            <person name="Ahrendt S."/>
            <person name="Sahu N."/>
            <person name="Indic B."/>
            <person name="Wong-Bajracharya J."/>
            <person name="Merenyi Z."/>
            <person name="Ke H.-M."/>
            <person name="Monk M."/>
            <person name="Kocsube S."/>
            <person name="Drula E."/>
            <person name="Lipzen A."/>
            <person name="Balint B."/>
            <person name="Henrissat B."/>
            <person name="Andreopoulos B."/>
            <person name="Martin F.M."/>
            <person name="Harder C.B."/>
            <person name="Rigling D."/>
            <person name="Ford K.L."/>
            <person name="Foster G.D."/>
            <person name="Pangilinan J."/>
            <person name="Papanicolaou A."/>
            <person name="Barry K."/>
            <person name="LaButti K."/>
            <person name="Viragh M."/>
            <person name="Koriabine M."/>
            <person name="Yan M."/>
            <person name="Riley R."/>
            <person name="Champramary S."/>
            <person name="Plett K.L."/>
            <person name="Tsai I.J."/>
            <person name="Slot J."/>
            <person name="Sipos G."/>
            <person name="Plett J."/>
            <person name="Nagy L.G."/>
            <person name="Grigoriev I.V."/>
        </authorList>
    </citation>
    <scope>NUCLEOTIDE SEQUENCE</scope>
    <source>
        <strain evidence="1">CCBAS 213</strain>
    </source>
</reference>
<keyword evidence="2" id="KW-1185">Reference proteome</keyword>
<evidence type="ECO:0000313" key="1">
    <source>
        <dbReference type="EMBL" id="KAK0458401.1"/>
    </source>
</evidence>
<dbReference type="RefSeq" id="XP_060330671.1">
    <property type="nucleotide sequence ID" value="XM_060477407.1"/>
</dbReference>
<gene>
    <name evidence="1" type="ORF">EV420DRAFT_1642754</name>
</gene>
<name>A0AA39N510_ARMTA</name>
<comment type="caution">
    <text evidence="1">The sequence shown here is derived from an EMBL/GenBank/DDBJ whole genome shotgun (WGS) entry which is preliminary data.</text>
</comment>
<dbReference type="AlphaFoldDB" id="A0AA39N510"/>
<proteinExistence type="predicted"/>
<dbReference type="GeneID" id="85360955"/>
<dbReference type="Proteomes" id="UP001175211">
    <property type="component" value="Unassembled WGS sequence"/>
</dbReference>